<dbReference type="InterPro" id="IPR036291">
    <property type="entry name" value="NAD(P)-bd_dom_sf"/>
</dbReference>
<dbReference type="InterPro" id="IPR051606">
    <property type="entry name" value="Polyketide_Oxido-like"/>
</dbReference>
<dbReference type="Pfam" id="PF13460">
    <property type="entry name" value="NAD_binding_10"/>
    <property type="match status" value="1"/>
</dbReference>
<dbReference type="PANTHER" id="PTHR43355:SF2">
    <property type="entry name" value="FLAVIN REDUCTASE (NADPH)"/>
    <property type="match status" value="1"/>
</dbReference>
<dbReference type="AlphaFoldDB" id="A0AAV2WJP2"/>
<reference evidence="2" key="2">
    <citation type="submission" date="2015-09" db="EMBL/GenBank/DDBJ databases">
        <title>Draft genome sequence of Mycobacterium neoaurum DSM 44074.</title>
        <authorList>
            <person name="Croce O."/>
            <person name="Robert C."/>
            <person name="Raoult D."/>
            <person name="Drancourt M."/>
        </authorList>
    </citation>
    <scope>NUCLEOTIDE SEQUENCE</scope>
    <source>
        <strain evidence="2">DSM 44074</strain>
    </source>
</reference>
<evidence type="ECO:0000313" key="3">
    <source>
        <dbReference type="Proteomes" id="UP000028864"/>
    </source>
</evidence>
<proteinExistence type="predicted"/>
<evidence type="ECO:0000313" key="2">
    <source>
        <dbReference type="EMBL" id="CDQ44445.1"/>
    </source>
</evidence>
<dbReference type="GO" id="GO:0042602">
    <property type="term" value="F:riboflavin reductase (NADPH) activity"/>
    <property type="evidence" value="ECO:0007669"/>
    <property type="project" value="TreeGrafter"/>
</dbReference>
<organism evidence="2 3">
    <name type="scientific">Mycolicibacterium neoaurum</name>
    <name type="common">Mycobacterium neoaurum</name>
    <dbReference type="NCBI Taxonomy" id="1795"/>
    <lineage>
        <taxon>Bacteria</taxon>
        <taxon>Bacillati</taxon>
        <taxon>Actinomycetota</taxon>
        <taxon>Actinomycetes</taxon>
        <taxon>Mycobacteriales</taxon>
        <taxon>Mycobacteriaceae</taxon>
        <taxon>Mycolicibacterium</taxon>
    </lineage>
</organism>
<evidence type="ECO:0000259" key="1">
    <source>
        <dbReference type="Pfam" id="PF13460"/>
    </source>
</evidence>
<dbReference type="InterPro" id="IPR016040">
    <property type="entry name" value="NAD(P)-bd_dom"/>
</dbReference>
<sequence>MTNLLVLGGSGRTGVRVLAHAVTRGHHVRALVRNPDAVRAPDGVELIAGSPSNIDDIRQAAQGADAVISTLNNSRASDNPWAKAVSPPMFMTDAIRNVLAVMTEQNIRRIVVNSSMGAGDDWNRISPFARFFVNISNIKAGFIDHNGVDEVVRASGTDWTLVRAVALTDKPAGGSVQAAVRGTDKPGSRINRADLAAFLVDTVDDPTRIHQAPLVWNARG</sequence>
<gene>
    <name evidence="2" type="ORF">BN1047_02324</name>
</gene>
<accession>A0AAV2WJP2</accession>
<dbReference type="GO" id="GO:0004074">
    <property type="term" value="F:biliverdin reductase [NAD(P)H] activity"/>
    <property type="evidence" value="ECO:0007669"/>
    <property type="project" value="TreeGrafter"/>
</dbReference>
<dbReference type="Proteomes" id="UP000028864">
    <property type="component" value="Unassembled WGS sequence"/>
</dbReference>
<dbReference type="SUPFAM" id="SSF51735">
    <property type="entry name" value="NAD(P)-binding Rossmann-fold domains"/>
    <property type="match status" value="1"/>
</dbReference>
<dbReference type="PANTHER" id="PTHR43355">
    <property type="entry name" value="FLAVIN REDUCTASE (NADPH)"/>
    <property type="match status" value="1"/>
</dbReference>
<protein>
    <submittedName>
        <fullName evidence="2">Flavin reductase</fullName>
    </submittedName>
</protein>
<feature type="domain" description="NAD(P)-binding" evidence="1">
    <location>
        <begin position="8"/>
        <end position="206"/>
    </location>
</feature>
<dbReference type="RefSeq" id="WP_030135391.1">
    <property type="nucleotide sequence ID" value="NZ_LK021338.1"/>
</dbReference>
<name>A0AAV2WJP2_MYCNE</name>
<dbReference type="Gene3D" id="3.40.50.720">
    <property type="entry name" value="NAD(P)-binding Rossmann-like Domain"/>
    <property type="match status" value="1"/>
</dbReference>
<reference evidence="2" key="1">
    <citation type="submission" date="2014-05" db="EMBL/GenBank/DDBJ databases">
        <authorList>
            <person name="Urmite Genomes"/>
        </authorList>
    </citation>
    <scope>NUCLEOTIDE SEQUENCE</scope>
    <source>
        <strain evidence="2">DSM 44074</strain>
    </source>
</reference>
<dbReference type="EMBL" id="LK021338">
    <property type="protein sequence ID" value="CDQ44445.1"/>
    <property type="molecule type" value="Genomic_DNA"/>
</dbReference>